<gene>
    <name evidence="2" type="ORF">LTRI10_LOCUS24985</name>
</gene>
<reference evidence="2 3" key="1">
    <citation type="submission" date="2024-04" db="EMBL/GenBank/DDBJ databases">
        <authorList>
            <person name="Fracassetti M."/>
        </authorList>
    </citation>
    <scope>NUCLEOTIDE SEQUENCE [LARGE SCALE GENOMIC DNA]</scope>
</reference>
<dbReference type="EMBL" id="OZ034817">
    <property type="protein sequence ID" value="CAL1383729.1"/>
    <property type="molecule type" value="Genomic_DNA"/>
</dbReference>
<proteinExistence type="predicted"/>
<evidence type="ECO:0000313" key="2">
    <source>
        <dbReference type="EMBL" id="CAL1383729.1"/>
    </source>
</evidence>
<sequence length="157" mass="16553">MAGLKPVIDAAVRVFEPDSLKSAFRLAGYKKEELASWWSTIGRYPRTSGAGSSGGAGSGRGRGVAGATAGAGGSAAAAAPVAAVKGGMRPPPKGFVRLSPAESEQKRREGKCFNCDERLTISHKCARPDLMMLVGRWKDEAEDEAREKEEAVEGYQP</sequence>
<dbReference type="Proteomes" id="UP001497516">
    <property type="component" value="Chromosome 4"/>
</dbReference>
<evidence type="ECO:0000256" key="1">
    <source>
        <dbReference type="SAM" id="MobiDB-lite"/>
    </source>
</evidence>
<keyword evidence="3" id="KW-1185">Reference proteome</keyword>
<name>A0AAV2EDB5_9ROSI</name>
<dbReference type="AlphaFoldDB" id="A0AAV2EDB5"/>
<evidence type="ECO:0000313" key="3">
    <source>
        <dbReference type="Proteomes" id="UP001497516"/>
    </source>
</evidence>
<protein>
    <submittedName>
        <fullName evidence="2">Uncharacterized protein</fullName>
    </submittedName>
</protein>
<feature type="compositionally biased region" description="Gly residues" evidence="1">
    <location>
        <begin position="51"/>
        <end position="70"/>
    </location>
</feature>
<feature type="region of interest" description="Disordered" evidence="1">
    <location>
        <begin position="47"/>
        <end position="70"/>
    </location>
</feature>
<organism evidence="2 3">
    <name type="scientific">Linum trigynum</name>
    <dbReference type="NCBI Taxonomy" id="586398"/>
    <lineage>
        <taxon>Eukaryota</taxon>
        <taxon>Viridiplantae</taxon>
        <taxon>Streptophyta</taxon>
        <taxon>Embryophyta</taxon>
        <taxon>Tracheophyta</taxon>
        <taxon>Spermatophyta</taxon>
        <taxon>Magnoliopsida</taxon>
        <taxon>eudicotyledons</taxon>
        <taxon>Gunneridae</taxon>
        <taxon>Pentapetalae</taxon>
        <taxon>rosids</taxon>
        <taxon>fabids</taxon>
        <taxon>Malpighiales</taxon>
        <taxon>Linaceae</taxon>
        <taxon>Linum</taxon>
    </lineage>
</organism>
<accession>A0AAV2EDB5</accession>
<feature type="region of interest" description="Disordered" evidence="1">
    <location>
        <begin position="84"/>
        <end position="108"/>
    </location>
</feature>